<keyword evidence="3" id="KW-0804">Transcription</keyword>
<reference evidence="6" key="1">
    <citation type="submission" date="2016-12" db="EMBL/GenBank/DDBJ databases">
        <authorList>
            <person name="Rodrigo-Torres L."/>
            <person name="Arahal R.D."/>
            <person name="Lucena T."/>
        </authorList>
    </citation>
    <scope>NUCLEOTIDE SEQUENCE [LARGE SCALE GENOMIC DNA]</scope>
</reference>
<keyword evidence="2" id="KW-0238">DNA-binding</keyword>
<dbReference type="PRINTS" id="PR00598">
    <property type="entry name" value="HTHMARR"/>
</dbReference>
<evidence type="ECO:0000313" key="5">
    <source>
        <dbReference type="EMBL" id="SHO58232.1"/>
    </source>
</evidence>
<keyword evidence="1" id="KW-0805">Transcription regulation</keyword>
<dbReference type="SMART" id="SM00347">
    <property type="entry name" value="HTH_MARR"/>
    <property type="match status" value="1"/>
</dbReference>
<evidence type="ECO:0000256" key="3">
    <source>
        <dbReference type="ARBA" id="ARBA00023163"/>
    </source>
</evidence>
<evidence type="ECO:0000256" key="2">
    <source>
        <dbReference type="ARBA" id="ARBA00023125"/>
    </source>
</evidence>
<dbReference type="Proteomes" id="UP000184600">
    <property type="component" value="Unassembled WGS sequence"/>
</dbReference>
<dbReference type="PROSITE" id="PS50995">
    <property type="entry name" value="HTH_MARR_2"/>
    <property type="match status" value="1"/>
</dbReference>
<dbReference type="RefSeq" id="WP_073585679.1">
    <property type="nucleotide sequence ID" value="NZ_AP024897.1"/>
</dbReference>
<dbReference type="PANTHER" id="PTHR42756:SF1">
    <property type="entry name" value="TRANSCRIPTIONAL REPRESSOR OF EMRAB OPERON"/>
    <property type="match status" value="1"/>
</dbReference>
<evidence type="ECO:0000256" key="1">
    <source>
        <dbReference type="ARBA" id="ARBA00023015"/>
    </source>
</evidence>
<dbReference type="STRING" id="1117707.VQ7734_04002"/>
<dbReference type="PROSITE" id="PS01117">
    <property type="entry name" value="HTH_MARR_1"/>
    <property type="match status" value="1"/>
</dbReference>
<dbReference type="GO" id="GO:0003677">
    <property type="term" value="F:DNA binding"/>
    <property type="evidence" value="ECO:0007669"/>
    <property type="project" value="UniProtKB-KW"/>
</dbReference>
<dbReference type="SUPFAM" id="SSF46785">
    <property type="entry name" value="Winged helix' DNA-binding domain"/>
    <property type="match status" value="1"/>
</dbReference>
<dbReference type="InterPro" id="IPR036388">
    <property type="entry name" value="WH-like_DNA-bd_sf"/>
</dbReference>
<evidence type="ECO:0000313" key="6">
    <source>
        <dbReference type="Proteomes" id="UP000184600"/>
    </source>
</evidence>
<dbReference type="PANTHER" id="PTHR42756">
    <property type="entry name" value="TRANSCRIPTIONAL REGULATOR, MARR"/>
    <property type="match status" value="1"/>
</dbReference>
<accession>A0A1M7Z091</accession>
<dbReference type="Pfam" id="PF01047">
    <property type="entry name" value="MarR"/>
    <property type="match status" value="1"/>
</dbReference>
<feature type="domain" description="HTH marR-type" evidence="4">
    <location>
        <begin position="1"/>
        <end position="135"/>
    </location>
</feature>
<evidence type="ECO:0000259" key="4">
    <source>
        <dbReference type="PROSITE" id="PS50995"/>
    </source>
</evidence>
<dbReference type="EMBL" id="FRFG01000059">
    <property type="protein sequence ID" value="SHO58232.1"/>
    <property type="molecule type" value="Genomic_DNA"/>
</dbReference>
<dbReference type="AlphaFoldDB" id="A0A1M7Z091"/>
<dbReference type="OrthoDB" id="8635520at2"/>
<dbReference type="Gene3D" id="1.10.10.10">
    <property type="entry name" value="Winged helix-like DNA-binding domain superfamily/Winged helix DNA-binding domain"/>
    <property type="match status" value="1"/>
</dbReference>
<proteinExistence type="predicted"/>
<dbReference type="InterPro" id="IPR036390">
    <property type="entry name" value="WH_DNA-bd_sf"/>
</dbReference>
<keyword evidence="6" id="KW-1185">Reference proteome</keyword>
<dbReference type="InterPro" id="IPR000835">
    <property type="entry name" value="HTH_MarR-typ"/>
</dbReference>
<sequence>MDGLDLIPFHLMRKVFQEHTALWKQSLPELTKPQYSVLSAVAEQPGIEQVRLTQAAISTKATLAELLARLEKRGLIERRQQSADKRRRFVYLTQEGKRVLSVATPLAQKVDQFFLSRLRESDQQRLTSLLHQMTYPAESKD</sequence>
<organism evidence="5 6">
    <name type="scientific">Vibrio quintilis</name>
    <dbReference type="NCBI Taxonomy" id="1117707"/>
    <lineage>
        <taxon>Bacteria</taxon>
        <taxon>Pseudomonadati</taxon>
        <taxon>Pseudomonadota</taxon>
        <taxon>Gammaproteobacteria</taxon>
        <taxon>Vibrionales</taxon>
        <taxon>Vibrionaceae</taxon>
        <taxon>Vibrio</taxon>
    </lineage>
</organism>
<protein>
    <submittedName>
        <fullName evidence="5">Transcriptional regulator HosA</fullName>
    </submittedName>
</protein>
<name>A0A1M7Z091_9VIBR</name>
<gene>
    <name evidence="5" type="primary">hosA_2</name>
    <name evidence="5" type="ORF">VQ7734_04002</name>
</gene>
<dbReference type="InterPro" id="IPR023187">
    <property type="entry name" value="Tscrpt_reg_MarR-type_CS"/>
</dbReference>
<dbReference type="GO" id="GO:0003700">
    <property type="term" value="F:DNA-binding transcription factor activity"/>
    <property type="evidence" value="ECO:0007669"/>
    <property type="project" value="InterPro"/>
</dbReference>